<dbReference type="AlphaFoldDB" id="A0A6M4H935"/>
<dbReference type="PANTHER" id="PTHR11360:SF290">
    <property type="entry name" value="MONOCARBOXYLATE MFS PERMEASE"/>
    <property type="match status" value="1"/>
</dbReference>
<dbReference type="InterPro" id="IPR011701">
    <property type="entry name" value="MFS"/>
</dbReference>
<dbReference type="SUPFAM" id="SSF103473">
    <property type="entry name" value="MFS general substrate transporter"/>
    <property type="match status" value="1"/>
</dbReference>
<feature type="transmembrane region" description="Helical" evidence="4">
    <location>
        <begin position="269"/>
        <end position="289"/>
    </location>
</feature>
<dbReference type="PANTHER" id="PTHR11360">
    <property type="entry name" value="MONOCARBOXYLATE TRANSPORTER"/>
    <property type="match status" value="1"/>
</dbReference>
<keyword evidence="2 4" id="KW-1133">Transmembrane helix</keyword>
<keyword evidence="1 4" id="KW-0812">Transmembrane</keyword>
<dbReference type="InterPro" id="IPR036259">
    <property type="entry name" value="MFS_trans_sf"/>
</dbReference>
<reference evidence="6 7" key="1">
    <citation type="submission" date="2020-04" db="EMBL/GenBank/DDBJ databases">
        <title>Usitatibacter rugosus gen. nov., sp. nov. and Usitatibacter palustris sp. nov., novel members of Usitatibacteraceae fam. nov. within the order Nitrosomonadales isolated from soil.</title>
        <authorList>
            <person name="Huber K.J."/>
            <person name="Neumann-Schaal M."/>
            <person name="Geppert A."/>
            <person name="Luckner M."/>
            <person name="Wanner G."/>
            <person name="Overmann J."/>
        </authorList>
    </citation>
    <scope>NUCLEOTIDE SEQUENCE [LARGE SCALE GENOMIC DNA]</scope>
    <source>
        <strain evidence="6 7">Swamp67</strain>
    </source>
</reference>
<feature type="domain" description="Major facilitator superfamily (MFS) profile" evidence="5">
    <location>
        <begin position="1"/>
        <end position="387"/>
    </location>
</feature>
<protein>
    <recommendedName>
        <fullName evidence="5">Major facilitator superfamily (MFS) profile domain-containing protein</fullName>
    </recommendedName>
</protein>
<dbReference type="KEGG" id="upl:DSM104440_02919"/>
<dbReference type="PROSITE" id="PS50850">
    <property type="entry name" value="MFS"/>
    <property type="match status" value="1"/>
</dbReference>
<keyword evidence="7" id="KW-1185">Reference proteome</keyword>
<evidence type="ECO:0000313" key="6">
    <source>
        <dbReference type="EMBL" id="QJR16090.1"/>
    </source>
</evidence>
<feature type="transmembrane region" description="Helical" evidence="4">
    <location>
        <begin position="67"/>
        <end position="86"/>
    </location>
</feature>
<evidence type="ECO:0000256" key="1">
    <source>
        <dbReference type="ARBA" id="ARBA00022692"/>
    </source>
</evidence>
<dbReference type="Gene3D" id="1.20.1250.20">
    <property type="entry name" value="MFS general substrate transporter like domains"/>
    <property type="match status" value="1"/>
</dbReference>
<feature type="transmembrane region" description="Helical" evidence="4">
    <location>
        <begin position="36"/>
        <end position="55"/>
    </location>
</feature>
<proteinExistence type="predicted"/>
<sequence length="392" mass="41064">MISMLGIAQIVSWGSLFYSIGVLGPAMRKDLDVSELFLFTTFTGSLLVSGTLAPWAGRMIDKRGGRFVLSVGSILAVIAFAILAVANHPAVLVTGWLVAGAAMACCLYDPAFATLSQHTGDRYRKAVTALTLFGGFASTVFWPLSHLLLEAWGWRATLGIYAGMHAFMCLPIHRMFVPNYLSKRVPGPADKTSAEEASPRTGAERDSRLAWLTISFAFATFVFGVIAVHLIPLLTSAGLTPAQAVTVSMLVGPMQVAGRVIELSLSGRVRAVTVGITAFALMLLALVALVSVEGFGIAAIVFVVAYGCGNGVLTIVKGTAPAEIFGREGLGRLLGHLSSAGFYAKALAPAAFSGLLALGLTRNAALSAVSMVAMGAMASYVMALRPRAGRHP</sequence>
<dbReference type="InterPro" id="IPR050327">
    <property type="entry name" value="Proton-linked_MCT"/>
</dbReference>
<feature type="transmembrane region" description="Helical" evidence="4">
    <location>
        <begin position="127"/>
        <end position="145"/>
    </location>
</feature>
<feature type="transmembrane region" description="Helical" evidence="4">
    <location>
        <begin position="337"/>
        <end position="358"/>
    </location>
</feature>
<dbReference type="Pfam" id="PF07690">
    <property type="entry name" value="MFS_1"/>
    <property type="match status" value="1"/>
</dbReference>
<evidence type="ECO:0000256" key="2">
    <source>
        <dbReference type="ARBA" id="ARBA00022989"/>
    </source>
</evidence>
<organism evidence="6 7">
    <name type="scientific">Usitatibacter palustris</name>
    <dbReference type="NCBI Taxonomy" id="2732487"/>
    <lineage>
        <taxon>Bacteria</taxon>
        <taxon>Pseudomonadati</taxon>
        <taxon>Pseudomonadota</taxon>
        <taxon>Betaproteobacteria</taxon>
        <taxon>Nitrosomonadales</taxon>
        <taxon>Usitatibacteraceae</taxon>
        <taxon>Usitatibacter</taxon>
    </lineage>
</organism>
<evidence type="ECO:0000256" key="3">
    <source>
        <dbReference type="ARBA" id="ARBA00023136"/>
    </source>
</evidence>
<evidence type="ECO:0000256" key="4">
    <source>
        <dbReference type="SAM" id="Phobius"/>
    </source>
</evidence>
<dbReference type="Proteomes" id="UP000503096">
    <property type="component" value="Chromosome"/>
</dbReference>
<feature type="transmembrane region" description="Helical" evidence="4">
    <location>
        <begin position="151"/>
        <end position="173"/>
    </location>
</feature>
<feature type="transmembrane region" description="Helical" evidence="4">
    <location>
        <begin position="209"/>
        <end position="231"/>
    </location>
</feature>
<feature type="transmembrane region" description="Helical" evidence="4">
    <location>
        <begin position="295"/>
        <end position="316"/>
    </location>
</feature>
<evidence type="ECO:0000313" key="7">
    <source>
        <dbReference type="Proteomes" id="UP000503096"/>
    </source>
</evidence>
<keyword evidence="3 4" id="KW-0472">Membrane</keyword>
<dbReference type="EMBL" id="CP053073">
    <property type="protein sequence ID" value="QJR16090.1"/>
    <property type="molecule type" value="Genomic_DNA"/>
</dbReference>
<accession>A0A6M4H935</accession>
<evidence type="ECO:0000259" key="5">
    <source>
        <dbReference type="PROSITE" id="PS50850"/>
    </source>
</evidence>
<gene>
    <name evidence="6" type="ORF">DSM104440_02919</name>
</gene>
<dbReference type="GO" id="GO:0022857">
    <property type="term" value="F:transmembrane transporter activity"/>
    <property type="evidence" value="ECO:0007669"/>
    <property type="project" value="InterPro"/>
</dbReference>
<feature type="transmembrane region" description="Helical" evidence="4">
    <location>
        <begin position="7"/>
        <end position="24"/>
    </location>
</feature>
<dbReference type="RefSeq" id="WP_212758090.1">
    <property type="nucleotide sequence ID" value="NZ_CP053073.1"/>
</dbReference>
<feature type="transmembrane region" description="Helical" evidence="4">
    <location>
        <begin position="92"/>
        <end position="115"/>
    </location>
</feature>
<name>A0A6M4H935_9PROT</name>
<dbReference type="InParanoid" id="A0A6M4H935"/>
<feature type="transmembrane region" description="Helical" evidence="4">
    <location>
        <begin position="364"/>
        <end position="384"/>
    </location>
</feature>
<dbReference type="InterPro" id="IPR020846">
    <property type="entry name" value="MFS_dom"/>
</dbReference>